<dbReference type="AlphaFoldDB" id="A0A820LDW4"/>
<dbReference type="Proteomes" id="UP000663823">
    <property type="component" value="Unassembled WGS sequence"/>
</dbReference>
<gene>
    <name evidence="1" type="ORF">OTI717_LOCUS43654</name>
</gene>
<evidence type="ECO:0000313" key="2">
    <source>
        <dbReference type="Proteomes" id="UP000663823"/>
    </source>
</evidence>
<protein>
    <submittedName>
        <fullName evidence="1">Uncharacterized protein</fullName>
    </submittedName>
</protein>
<proteinExistence type="predicted"/>
<feature type="non-terminal residue" evidence="1">
    <location>
        <position position="1"/>
    </location>
</feature>
<feature type="non-terminal residue" evidence="1">
    <location>
        <position position="145"/>
    </location>
</feature>
<accession>A0A820LDW4</accession>
<sequence>GFIPHAMDVADTWAVVAGYGYLDDVKKNYAALGCLIDLSMTMNASCTNLTSETTYLVPSNVISYNELYELSVSIRGQKVLVGVHRLSTFVVLRNLGSSLNATAKHILSYPDASSFGRVVDWADDTTIAVLVQDPDTTSWSKSQVF</sequence>
<reference evidence="1" key="1">
    <citation type="submission" date="2021-02" db="EMBL/GenBank/DDBJ databases">
        <authorList>
            <person name="Nowell W R."/>
        </authorList>
    </citation>
    <scope>NUCLEOTIDE SEQUENCE</scope>
</reference>
<name>A0A820LDW4_9BILA</name>
<organism evidence="1 2">
    <name type="scientific">Rotaria sordida</name>
    <dbReference type="NCBI Taxonomy" id="392033"/>
    <lineage>
        <taxon>Eukaryota</taxon>
        <taxon>Metazoa</taxon>
        <taxon>Spiralia</taxon>
        <taxon>Gnathifera</taxon>
        <taxon>Rotifera</taxon>
        <taxon>Eurotatoria</taxon>
        <taxon>Bdelloidea</taxon>
        <taxon>Philodinida</taxon>
        <taxon>Philodinidae</taxon>
        <taxon>Rotaria</taxon>
    </lineage>
</organism>
<dbReference type="EMBL" id="CAJOAX010064825">
    <property type="protein sequence ID" value="CAF4354350.1"/>
    <property type="molecule type" value="Genomic_DNA"/>
</dbReference>
<comment type="caution">
    <text evidence="1">The sequence shown here is derived from an EMBL/GenBank/DDBJ whole genome shotgun (WGS) entry which is preliminary data.</text>
</comment>
<evidence type="ECO:0000313" key="1">
    <source>
        <dbReference type="EMBL" id="CAF4354350.1"/>
    </source>
</evidence>